<dbReference type="Proteomes" id="UP000002586">
    <property type="component" value="Chromosome"/>
</dbReference>
<accession>A0L8D8</accession>
<dbReference type="AlphaFoldDB" id="A0L8D8"/>
<dbReference type="EMBL" id="CP000471">
    <property type="protein sequence ID" value="ABK44231.1"/>
    <property type="molecule type" value="Genomic_DNA"/>
</dbReference>
<name>A0L8D8_MAGMM</name>
<reference evidence="1 2" key="2">
    <citation type="journal article" date="2012" name="Int. J. Syst. Evol. Microbiol.">
        <title>Magnetococcus marinus gen. nov., sp. nov., a marine, magnetotactic bacterium that represents a novel lineage (Magnetococcaceae fam. nov.; Magnetococcales ord. nov.) at the base of the Alphaproteobacteria.</title>
        <authorList>
            <person name="Bazylinski D.A."/>
            <person name="Williams T.J."/>
            <person name="Lefevre C.T."/>
            <person name="Berg R.J."/>
            <person name="Zhang C.L."/>
            <person name="Bowser S.S."/>
            <person name="Dean A.J."/>
            <person name="Beveridge T.J."/>
        </authorList>
    </citation>
    <scope>NUCLEOTIDE SEQUENCE [LARGE SCALE GENOMIC DNA]</scope>
    <source>
        <strain evidence="2">ATCC BAA-1437 / JCM 17883 / MC-1</strain>
    </source>
</reference>
<proteinExistence type="predicted"/>
<sequence>MTVQAFAPGPTSSIAVSESSQSVLIGGDGAQVMVTNSGAAVVFIAFGQGSVTASVGDTPILPGSVQVFSRSPRMHTHAAALCAAGQSSHSIYFTSGGGI</sequence>
<evidence type="ECO:0000313" key="1">
    <source>
        <dbReference type="EMBL" id="ABK44231.1"/>
    </source>
</evidence>
<evidence type="ECO:0000313" key="2">
    <source>
        <dbReference type="Proteomes" id="UP000002586"/>
    </source>
</evidence>
<dbReference type="KEGG" id="mgm:Mmc1_1723"/>
<dbReference type="RefSeq" id="WP_011713379.1">
    <property type="nucleotide sequence ID" value="NC_008576.1"/>
</dbReference>
<dbReference type="STRING" id="156889.Mmc1_1723"/>
<organism evidence="1 2">
    <name type="scientific">Magnetococcus marinus (strain ATCC BAA-1437 / JCM 17883 / MC-1)</name>
    <dbReference type="NCBI Taxonomy" id="156889"/>
    <lineage>
        <taxon>Bacteria</taxon>
        <taxon>Pseudomonadati</taxon>
        <taxon>Pseudomonadota</taxon>
        <taxon>Magnetococcia</taxon>
        <taxon>Magnetococcales</taxon>
        <taxon>Magnetococcaceae</taxon>
        <taxon>Magnetococcus</taxon>
    </lineage>
</organism>
<gene>
    <name evidence="1" type="ordered locus">Mmc1_1723</name>
</gene>
<dbReference type="HOGENOM" id="CLU_2316938_0_0_5"/>
<reference evidence="2" key="1">
    <citation type="journal article" date="2009" name="Appl. Environ. Microbiol.">
        <title>Complete genome sequence of the chemolithoautotrophic marine magnetotactic coccus strain MC-1.</title>
        <authorList>
            <person name="Schubbe S."/>
            <person name="Williams T.J."/>
            <person name="Xie G."/>
            <person name="Kiss H.E."/>
            <person name="Brettin T.S."/>
            <person name="Martinez D."/>
            <person name="Ross C.A."/>
            <person name="Schuler D."/>
            <person name="Cox B.L."/>
            <person name="Nealson K.H."/>
            <person name="Bazylinski D.A."/>
        </authorList>
    </citation>
    <scope>NUCLEOTIDE SEQUENCE [LARGE SCALE GENOMIC DNA]</scope>
    <source>
        <strain evidence="2">ATCC BAA-1437 / JCM 17883 / MC-1</strain>
    </source>
</reference>
<protein>
    <submittedName>
        <fullName evidence="1">Uncharacterized protein</fullName>
    </submittedName>
</protein>
<keyword evidence="2" id="KW-1185">Reference proteome</keyword>